<evidence type="ECO:0000256" key="2">
    <source>
        <dbReference type="ARBA" id="ARBA00022475"/>
    </source>
</evidence>
<keyword evidence="6 7" id="KW-0472">Membrane</keyword>
<dbReference type="PANTHER" id="PTHR14969">
    <property type="entry name" value="SPHINGOSINE-1-PHOSPHATE PHOSPHOHYDROLASE"/>
    <property type="match status" value="1"/>
</dbReference>
<dbReference type="InterPro" id="IPR000326">
    <property type="entry name" value="PAP2/HPO"/>
</dbReference>
<evidence type="ECO:0000256" key="1">
    <source>
        <dbReference type="ARBA" id="ARBA00004651"/>
    </source>
</evidence>
<comment type="caution">
    <text evidence="9">The sequence shown here is derived from an EMBL/GenBank/DDBJ whole genome shotgun (WGS) entry which is preliminary data.</text>
</comment>
<feature type="transmembrane region" description="Helical" evidence="7">
    <location>
        <begin position="137"/>
        <end position="154"/>
    </location>
</feature>
<feature type="transmembrane region" description="Helical" evidence="7">
    <location>
        <begin position="72"/>
        <end position="91"/>
    </location>
</feature>
<dbReference type="EMBL" id="JAHXRS010000002">
    <property type="protein sequence ID" value="MBW6394032.1"/>
    <property type="molecule type" value="Genomic_DNA"/>
</dbReference>
<feature type="transmembrane region" description="Helical" evidence="7">
    <location>
        <begin position="12"/>
        <end position="34"/>
    </location>
</feature>
<protein>
    <submittedName>
        <fullName evidence="9">Phosphatase PAP2 family protein</fullName>
    </submittedName>
</protein>
<proteinExistence type="predicted"/>
<evidence type="ECO:0000313" key="10">
    <source>
        <dbReference type="Proteomes" id="UP000724268"/>
    </source>
</evidence>
<gene>
    <name evidence="9" type="ORF">KZX47_02485</name>
</gene>
<dbReference type="SUPFAM" id="SSF48317">
    <property type="entry name" value="Acid phosphatase/Vanadium-dependent haloperoxidase"/>
    <property type="match status" value="1"/>
</dbReference>
<evidence type="ECO:0000313" key="9">
    <source>
        <dbReference type="EMBL" id="MBW6394032.1"/>
    </source>
</evidence>
<keyword evidence="2" id="KW-1003">Cell membrane</keyword>
<keyword evidence="3 7" id="KW-0812">Transmembrane</keyword>
<dbReference type="Gene3D" id="1.20.144.10">
    <property type="entry name" value="Phosphatidic acid phosphatase type 2/haloperoxidase"/>
    <property type="match status" value="1"/>
</dbReference>
<keyword evidence="10" id="KW-1185">Reference proteome</keyword>
<accession>A0ABS6ZVE3</accession>
<feature type="transmembrane region" description="Helical" evidence="7">
    <location>
        <begin position="98"/>
        <end position="117"/>
    </location>
</feature>
<organism evidence="9 10">
    <name type="scientific">Thermus brevis</name>
    <dbReference type="NCBI Taxonomy" id="2862456"/>
    <lineage>
        <taxon>Bacteria</taxon>
        <taxon>Thermotogati</taxon>
        <taxon>Deinococcota</taxon>
        <taxon>Deinococci</taxon>
        <taxon>Thermales</taxon>
        <taxon>Thermaceae</taxon>
        <taxon>Thermus</taxon>
    </lineage>
</organism>
<dbReference type="InterPro" id="IPR036938">
    <property type="entry name" value="PAP2/HPO_sf"/>
</dbReference>
<keyword evidence="5 7" id="KW-1133">Transmembrane helix</keyword>
<comment type="subcellular location">
    <subcellularLocation>
        <location evidence="1">Cell membrane</location>
        <topology evidence="1">Multi-pass membrane protein</topology>
    </subcellularLocation>
</comment>
<evidence type="ECO:0000256" key="6">
    <source>
        <dbReference type="ARBA" id="ARBA00023136"/>
    </source>
</evidence>
<dbReference type="SMART" id="SM00014">
    <property type="entry name" value="acidPPc"/>
    <property type="match status" value="1"/>
</dbReference>
<feature type="transmembrane region" description="Helical" evidence="7">
    <location>
        <begin position="189"/>
        <end position="207"/>
    </location>
</feature>
<sequence>MKIRWPILRVSGTLALVWAWGISLIALLGFLSLAEDVYEKEGFPFDTPILHQLHQWRSPTLDQLAMALTQTASAKVIGPLALVLAVGGYLWRWPWPRFVLGFGGAVLLTQAGKLAFARGRPHLFPQLTPEHDFSFPSGHSVASLALVLGLYFLLRHRFPDKAVWVLVLGLPWAFLVGISRLYLQVHYPSDVLAGWALATFWTLLVWLQPNKS</sequence>
<keyword evidence="4" id="KW-0378">Hydrolase</keyword>
<reference evidence="9 10" key="1">
    <citation type="submission" date="2021-07" db="EMBL/GenBank/DDBJ databases">
        <title>Thermus aquaticus gen. n. and sp. n., a nonsporulating extreme thermophile.</title>
        <authorList>
            <person name="Hu C.-J."/>
            <person name="Li W.-J."/>
            <person name="Xian W.-D."/>
        </authorList>
    </citation>
    <scope>NUCLEOTIDE SEQUENCE [LARGE SCALE GENOMIC DNA]</scope>
    <source>
        <strain evidence="9 10">SYSU G05001</strain>
    </source>
</reference>
<dbReference type="Pfam" id="PF01569">
    <property type="entry name" value="PAP2"/>
    <property type="match status" value="1"/>
</dbReference>
<evidence type="ECO:0000256" key="4">
    <source>
        <dbReference type="ARBA" id="ARBA00022801"/>
    </source>
</evidence>
<feature type="transmembrane region" description="Helical" evidence="7">
    <location>
        <begin position="163"/>
        <end position="183"/>
    </location>
</feature>
<evidence type="ECO:0000256" key="3">
    <source>
        <dbReference type="ARBA" id="ARBA00022692"/>
    </source>
</evidence>
<dbReference type="Proteomes" id="UP000724268">
    <property type="component" value="Unassembled WGS sequence"/>
</dbReference>
<evidence type="ECO:0000256" key="5">
    <source>
        <dbReference type="ARBA" id="ARBA00022989"/>
    </source>
</evidence>
<dbReference type="PANTHER" id="PTHR14969:SF62">
    <property type="entry name" value="DECAPRENYLPHOSPHORYL-5-PHOSPHORIBOSE PHOSPHATASE RV3807C-RELATED"/>
    <property type="match status" value="1"/>
</dbReference>
<evidence type="ECO:0000256" key="7">
    <source>
        <dbReference type="SAM" id="Phobius"/>
    </source>
</evidence>
<feature type="domain" description="Phosphatidic acid phosphatase type 2/haloperoxidase" evidence="8">
    <location>
        <begin position="86"/>
        <end position="206"/>
    </location>
</feature>
<evidence type="ECO:0000259" key="8">
    <source>
        <dbReference type="SMART" id="SM00014"/>
    </source>
</evidence>
<name>A0ABS6ZVE3_9DEIN</name>
<dbReference type="CDD" id="cd03392">
    <property type="entry name" value="PAP2_like_2"/>
    <property type="match status" value="1"/>
</dbReference>